<dbReference type="Proteomes" id="UP000824890">
    <property type="component" value="Unassembled WGS sequence"/>
</dbReference>
<gene>
    <name evidence="5" type="ORF">HID58_056735</name>
</gene>
<evidence type="ECO:0000256" key="4">
    <source>
        <dbReference type="SAM" id="MobiDB-lite"/>
    </source>
</evidence>
<proteinExistence type="inferred from homology"/>
<evidence type="ECO:0000313" key="5">
    <source>
        <dbReference type="EMBL" id="KAH0894306.1"/>
    </source>
</evidence>
<dbReference type="Pfam" id="PF08243">
    <property type="entry name" value="SPT2"/>
    <property type="match status" value="2"/>
</dbReference>
<dbReference type="SMART" id="SM00784">
    <property type="entry name" value="SPT2"/>
    <property type="match status" value="2"/>
</dbReference>
<dbReference type="EMBL" id="JAGKQM010000013">
    <property type="protein sequence ID" value="KAH0894306.1"/>
    <property type="molecule type" value="Genomic_DNA"/>
</dbReference>
<evidence type="ECO:0000256" key="1">
    <source>
        <dbReference type="ARBA" id="ARBA00006461"/>
    </source>
</evidence>
<keyword evidence="6" id="KW-1185">Reference proteome</keyword>
<comment type="similarity">
    <text evidence="1">Belongs to the SPT2 family.</text>
</comment>
<feature type="coiled-coil region" evidence="3">
    <location>
        <begin position="344"/>
        <end position="378"/>
    </location>
</feature>
<name>A0ABQ8AQE5_BRANA</name>
<feature type="region of interest" description="Disordered" evidence="4">
    <location>
        <begin position="39"/>
        <end position="70"/>
    </location>
</feature>
<reference evidence="5 6" key="1">
    <citation type="submission" date="2021-05" db="EMBL/GenBank/DDBJ databases">
        <title>Genome Assembly of Synthetic Allotetraploid Brassica napus Reveals Homoeologous Exchanges between Subgenomes.</title>
        <authorList>
            <person name="Davis J.T."/>
        </authorList>
    </citation>
    <scope>NUCLEOTIDE SEQUENCE [LARGE SCALE GENOMIC DNA]</scope>
    <source>
        <strain evidence="6">cv. Da-Ae</strain>
        <tissue evidence="5">Seedling</tissue>
    </source>
</reference>
<organism evidence="5 6">
    <name type="scientific">Brassica napus</name>
    <name type="common">Rape</name>
    <dbReference type="NCBI Taxonomy" id="3708"/>
    <lineage>
        <taxon>Eukaryota</taxon>
        <taxon>Viridiplantae</taxon>
        <taxon>Streptophyta</taxon>
        <taxon>Embryophyta</taxon>
        <taxon>Tracheophyta</taxon>
        <taxon>Spermatophyta</taxon>
        <taxon>Magnoliopsida</taxon>
        <taxon>eudicotyledons</taxon>
        <taxon>Gunneridae</taxon>
        <taxon>Pentapetalae</taxon>
        <taxon>rosids</taxon>
        <taxon>malvids</taxon>
        <taxon>Brassicales</taxon>
        <taxon>Brassicaceae</taxon>
        <taxon>Brassiceae</taxon>
        <taxon>Brassica</taxon>
    </lineage>
</organism>
<keyword evidence="2 3" id="KW-0175">Coiled coil</keyword>
<sequence length="470" mass="54847">MFLLLRPFNLTSPAAFPNPAKKRTLSVYLLSLIGEGAAHPRRTAPNRPPQPDVDDWRPLKKKKPATMSEDAKALSMIRQITDRYVGHGYDNRDLEACFDDIMKEERRGARIAREEDKMEAKLIAKEEERERQRKLLKLGHLYLRYQMVTKEEDCLPPGTEPLRCYFPSSTTPLAELETIQSLEILEPSFLSPACPKRSIELLICVNHLMNSIPNDPKTINVYLKTPAPNRPPQPDVDDWRPLKKKKPATMSEDAKALSMIRQITDRYVGHGYDNRDLDACFDDIMKEERRSARIAREEDEMEAKLIAEEEERERQRKLLKLRLLIVMLDMAMITETWKPALMISEEEERRSARIAREEDEMEAKLIAEEEERERQRKLLKLRHLCLRYKWTKEEIVSSWDRAVRCYFPSSTTPLVELETIQSLEIVNEIASLRLGLIFWRGTKVRMILIHCRHYVGKDLESIAQGNSRLK</sequence>
<dbReference type="InterPro" id="IPR013256">
    <property type="entry name" value="Chromatin_SPT2"/>
</dbReference>
<evidence type="ECO:0000256" key="2">
    <source>
        <dbReference type="ARBA" id="ARBA00023054"/>
    </source>
</evidence>
<feature type="coiled-coil region" evidence="3">
    <location>
        <begin position="284"/>
        <end position="318"/>
    </location>
</feature>
<protein>
    <submittedName>
        <fullName evidence="5">Uncharacterized protein</fullName>
    </submittedName>
</protein>
<dbReference type="PANTHER" id="PTHR22691">
    <property type="entry name" value="YEAST SPT2-RELATED"/>
    <property type="match status" value="1"/>
</dbReference>
<accession>A0ABQ8AQE5</accession>
<comment type="caution">
    <text evidence="5">The sequence shown here is derived from an EMBL/GenBank/DDBJ whole genome shotgun (WGS) entry which is preliminary data.</text>
</comment>
<evidence type="ECO:0000313" key="6">
    <source>
        <dbReference type="Proteomes" id="UP000824890"/>
    </source>
</evidence>
<dbReference type="PANTHER" id="PTHR22691:SF13">
    <property type="entry name" value="SPT2 CHROMATIN PROTEIN"/>
    <property type="match status" value="1"/>
</dbReference>
<evidence type="ECO:0000256" key="3">
    <source>
        <dbReference type="SAM" id="Coils"/>
    </source>
</evidence>